<dbReference type="STRING" id="626940.BHW43_03675"/>
<dbReference type="AlphaFoldDB" id="A0A1Q6R763"/>
<reference evidence="1 2" key="1">
    <citation type="journal article" date="2016" name="Nat. Biotechnol.">
        <title>Measurement of bacterial replication rates in microbial communities.</title>
        <authorList>
            <person name="Brown C.T."/>
            <person name="Olm M.R."/>
            <person name="Thomas B.C."/>
            <person name="Banfield J.F."/>
        </authorList>
    </citation>
    <scope>NUCLEOTIDE SEQUENCE [LARGE SCALE GENOMIC DNA]</scope>
    <source>
        <strain evidence="1">46_33</strain>
    </source>
</reference>
<proteinExistence type="predicted"/>
<sequence>MRSIMYTQPYTTTQQIPLSLDDGHGDYNRSYERSDDDFDYADYSTDHRDNNFRNYEKKRRKTNKEIIEDMLKRWD</sequence>
<evidence type="ECO:0000313" key="2">
    <source>
        <dbReference type="Proteomes" id="UP000186777"/>
    </source>
</evidence>
<accession>A0A1Q6R763</accession>
<evidence type="ECO:0000313" key="1">
    <source>
        <dbReference type="EMBL" id="OLA38205.1"/>
    </source>
</evidence>
<name>A0A1Q6R763_9FIRM</name>
<dbReference type="EMBL" id="MNTG01000024">
    <property type="protein sequence ID" value="OLA38205.1"/>
    <property type="molecule type" value="Genomic_DNA"/>
</dbReference>
<gene>
    <name evidence="1" type="ORF">BHW43_03675</name>
</gene>
<dbReference type="Proteomes" id="UP000186777">
    <property type="component" value="Unassembled WGS sequence"/>
</dbReference>
<organism evidence="1 2">
    <name type="scientific">Phascolarctobacterium succinatutens</name>
    <dbReference type="NCBI Taxonomy" id="626940"/>
    <lineage>
        <taxon>Bacteria</taxon>
        <taxon>Bacillati</taxon>
        <taxon>Bacillota</taxon>
        <taxon>Negativicutes</taxon>
        <taxon>Acidaminococcales</taxon>
        <taxon>Acidaminococcaceae</taxon>
        <taxon>Phascolarctobacterium</taxon>
    </lineage>
</organism>
<protein>
    <submittedName>
        <fullName evidence="1">Uncharacterized protein</fullName>
    </submittedName>
</protein>
<comment type="caution">
    <text evidence="1">The sequence shown here is derived from an EMBL/GenBank/DDBJ whole genome shotgun (WGS) entry which is preliminary data.</text>
</comment>